<accession>A0A6A5S9X5</accession>
<protein>
    <submittedName>
        <fullName evidence="2">Uncharacterized protein</fullName>
    </submittedName>
</protein>
<keyword evidence="3" id="KW-1185">Reference proteome</keyword>
<gene>
    <name evidence="2" type="ORF">EJ02DRAFT_459616</name>
</gene>
<dbReference type="EMBL" id="ML976194">
    <property type="protein sequence ID" value="KAF1936354.1"/>
    <property type="molecule type" value="Genomic_DNA"/>
</dbReference>
<sequence length="188" mass="21047">MSANESQSTQTNGPETLTQPSTSRNLVQAPGTAACGPAIPNSAAATTAPPNLPILIWNYTEDDFKDIFATWGRYSTPELVISSPFYTKTVVMTDPAARRKFSENKDILTREVHAVHPVPREELQDMGPNCLHHLGEQLEEERWYLDRDPAFNARLKETLARIDDALEFVFRVQFPGSRLFSSRGPTEL</sequence>
<evidence type="ECO:0000313" key="2">
    <source>
        <dbReference type="EMBL" id="KAF1936354.1"/>
    </source>
</evidence>
<feature type="compositionally biased region" description="Polar residues" evidence="1">
    <location>
        <begin position="1"/>
        <end position="26"/>
    </location>
</feature>
<proteinExistence type="predicted"/>
<dbReference type="AlphaFoldDB" id="A0A6A5S9X5"/>
<evidence type="ECO:0000256" key="1">
    <source>
        <dbReference type="SAM" id="MobiDB-lite"/>
    </source>
</evidence>
<evidence type="ECO:0000313" key="3">
    <source>
        <dbReference type="Proteomes" id="UP000800038"/>
    </source>
</evidence>
<organism evidence="2 3">
    <name type="scientific">Clathrospora elynae</name>
    <dbReference type="NCBI Taxonomy" id="706981"/>
    <lineage>
        <taxon>Eukaryota</taxon>
        <taxon>Fungi</taxon>
        <taxon>Dikarya</taxon>
        <taxon>Ascomycota</taxon>
        <taxon>Pezizomycotina</taxon>
        <taxon>Dothideomycetes</taxon>
        <taxon>Pleosporomycetidae</taxon>
        <taxon>Pleosporales</taxon>
        <taxon>Diademaceae</taxon>
        <taxon>Clathrospora</taxon>
    </lineage>
</organism>
<name>A0A6A5S9X5_9PLEO</name>
<dbReference type="Proteomes" id="UP000800038">
    <property type="component" value="Unassembled WGS sequence"/>
</dbReference>
<dbReference type="OrthoDB" id="3682439at2759"/>
<feature type="region of interest" description="Disordered" evidence="1">
    <location>
        <begin position="1"/>
        <end position="34"/>
    </location>
</feature>
<reference evidence="2" key="1">
    <citation type="journal article" date="2020" name="Stud. Mycol.">
        <title>101 Dothideomycetes genomes: a test case for predicting lifestyles and emergence of pathogens.</title>
        <authorList>
            <person name="Haridas S."/>
            <person name="Albert R."/>
            <person name="Binder M."/>
            <person name="Bloem J."/>
            <person name="Labutti K."/>
            <person name="Salamov A."/>
            <person name="Andreopoulos B."/>
            <person name="Baker S."/>
            <person name="Barry K."/>
            <person name="Bills G."/>
            <person name="Bluhm B."/>
            <person name="Cannon C."/>
            <person name="Castanera R."/>
            <person name="Culley D."/>
            <person name="Daum C."/>
            <person name="Ezra D."/>
            <person name="Gonzalez J."/>
            <person name="Henrissat B."/>
            <person name="Kuo A."/>
            <person name="Liang C."/>
            <person name="Lipzen A."/>
            <person name="Lutzoni F."/>
            <person name="Magnuson J."/>
            <person name="Mondo S."/>
            <person name="Nolan M."/>
            <person name="Ohm R."/>
            <person name="Pangilinan J."/>
            <person name="Park H.-J."/>
            <person name="Ramirez L."/>
            <person name="Alfaro M."/>
            <person name="Sun H."/>
            <person name="Tritt A."/>
            <person name="Yoshinaga Y."/>
            <person name="Zwiers L.-H."/>
            <person name="Turgeon B."/>
            <person name="Goodwin S."/>
            <person name="Spatafora J."/>
            <person name="Crous P."/>
            <person name="Grigoriev I."/>
        </authorList>
    </citation>
    <scope>NUCLEOTIDE SEQUENCE</scope>
    <source>
        <strain evidence="2">CBS 161.51</strain>
    </source>
</reference>